<gene>
    <name evidence="1" type="ORF">METZ01_LOCUS110857</name>
</gene>
<proteinExistence type="predicted"/>
<dbReference type="AlphaFoldDB" id="A0A381X1A5"/>
<dbReference type="EMBL" id="UINC01013422">
    <property type="protein sequence ID" value="SVA58003.1"/>
    <property type="molecule type" value="Genomic_DNA"/>
</dbReference>
<sequence>MFIRTEQTIQYFMRKGIKGEHHPYKRKKTLVIFKCDSCSDEFIRDKGRIDPKRLCDDYSHVCPNCDPKRFAQKRGVEQRRRLNLRVDSMIDITKL</sequence>
<evidence type="ECO:0000313" key="1">
    <source>
        <dbReference type="EMBL" id="SVA58003.1"/>
    </source>
</evidence>
<protein>
    <submittedName>
        <fullName evidence="1">Uncharacterized protein</fullName>
    </submittedName>
</protein>
<organism evidence="1">
    <name type="scientific">marine metagenome</name>
    <dbReference type="NCBI Taxonomy" id="408172"/>
    <lineage>
        <taxon>unclassified sequences</taxon>
        <taxon>metagenomes</taxon>
        <taxon>ecological metagenomes</taxon>
    </lineage>
</organism>
<accession>A0A381X1A5</accession>
<name>A0A381X1A5_9ZZZZ</name>
<reference evidence="1" key="1">
    <citation type="submission" date="2018-05" db="EMBL/GenBank/DDBJ databases">
        <authorList>
            <person name="Lanie J.A."/>
            <person name="Ng W.-L."/>
            <person name="Kazmierczak K.M."/>
            <person name="Andrzejewski T.M."/>
            <person name="Davidsen T.M."/>
            <person name="Wayne K.J."/>
            <person name="Tettelin H."/>
            <person name="Glass J.I."/>
            <person name="Rusch D."/>
            <person name="Podicherti R."/>
            <person name="Tsui H.-C.T."/>
            <person name="Winkler M.E."/>
        </authorList>
    </citation>
    <scope>NUCLEOTIDE SEQUENCE</scope>
</reference>